<dbReference type="GO" id="GO:0005576">
    <property type="term" value="C:extracellular region"/>
    <property type="evidence" value="ECO:0007669"/>
    <property type="project" value="UniProtKB-SubCell"/>
</dbReference>
<keyword evidence="2" id="KW-0964">Secreted</keyword>
<organism evidence="9 10">
    <name type="scientific">Cellulomonas hominis</name>
    <dbReference type="NCBI Taxonomy" id="156981"/>
    <lineage>
        <taxon>Bacteria</taxon>
        <taxon>Bacillati</taxon>
        <taxon>Actinomycetota</taxon>
        <taxon>Actinomycetes</taxon>
        <taxon>Micrococcales</taxon>
        <taxon>Cellulomonadaceae</taxon>
        <taxon>Cellulomonas</taxon>
    </lineage>
</organism>
<gene>
    <name evidence="9" type="ORF">HNR08_002084</name>
</gene>
<keyword evidence="4 8" id="KW-0732">Signal</keyword>
<evidence type="ECO:0000256" key="7">
    <source>
        <dbReference type="ARBA" id="ARBA00023326"/>
    </source>
</evidence>
<evidence type="ECO:0000256" key="6">
    <source>
        <dbReference type="ARBA" id="ARBA00023277"/>
    </source>
</evidence>
<feature type="signal peptide" evidence="8">
    <location>
        <begin position="1"/>
        <end position="17"/>
    </location>
</feature>
<evidence type="ECO:0000256" key="3">
    <source>
        <dbReference type="ARBA" id="ARBA00022651"/>
    </source>
</evidence>
<sequence length="289" mass="29310">MRHPAAALAALVLAVLAACGPGSGSDAPSGGDAGALPVGSSVQQVEVDGTTRTYRAYRPAGLDEPAPLVLFFHGYGGSAEQAEAEYGWDEVADSEGVVVAYVDGVENSFDAGSCCGPAMEAEVDDVAAALAVVEDVAGRVAVDPARRYASGFSNGGAMTYRLACETDVFAAFGPVGGGELVDCDGAAPASLLHIHGARDAVVPVGGDPDGTGMGHPPVEETVAGWRDRLGCAPPVTTDEDRVVTSTAACPDGREVTLVVADVLEHTWPTGSAGVDATTVLWEFFAAHPR</sequence>
<evidence type="ECO:0000313" key="9">
    <source>
        <dbReference type="EMBL" id="MBB5473348.1"/>
    </source>
</evidence>
<dbReference type="AlphaFoldDB" id="A0A7W8SDZ2"/>
<dbReference type="RefSeq" id="WP_183835006.1">
    <property type="nucleotide sequence ID" value="NZ_JACHDN010000001.1"/>
</dbReference>
<dbReference type="GO" id="GO:0045493">
    <property type="term" value="P:xylan catabolic process"/>
    <property type="evidence" value="ECO:0007669"/>
    <property type="project" value="UniProtKB-KW"/>
</dbReference>
<keyword evidence="6" id="KW-0119">Carbohydrate metabolism</keyword>
<proteinExistence type="predicted"/>
<dbReference type="InterPro" id="IPR029058">
    <property type="entry name" value="AB_hydrolase_fold"/>
</dbReference>
<dbReference type="SUPFAM" id="SSF53474">
    <property type="entry name" value="alpha/beta-Hydrolases"/>
    <property type="match status" value="1"/>
</dbReference>
<evidence type="ECO:0000256" key="2">
    <source>
        <dbReference type="ARBA" id="ARBA00022525"/>
    </source>
</evidence>
<dbReference type="InterPro" id="IPR043595">
    <property type="entry name" value="FaeB/C/D"/>
</dbReference>
<dbReference type="GO" id="GO:0030600">
    <property type="term" value="F:feruloyl esterase activity"/>
    <property type="evidence" value="ECO:0007669"/>
    <property type="project" value="InterPro"/>
</dbReference>
<dbReference type="Gene3D" id="3.40.50.1820">
    <property type="entry name" value="alpha/beta hydrolase"/>
    <property type="match status" value="1"/>
</dbReference>
<feature type="chain" id="PRO_5039641823" evidence="8">
    <location>
        <begin position="18"/>
        <end position="289"/>
    </location>
</feature>
<evidence type="ECO:0000313" key="10">
    <source>
        <dbReference type="Proteomes" id="UP000564629"/>
    </source>
</evidence>
<accession>A0A7W8SDZ2</accession>
<reference evidence="9 10" key="1">
    <citation type="submission" date="2020-08" db="EMBL/GenBank/DDBJ databases">
        <title>Sequencing the genomes of 1000 actinobacteria strains.</title>
        <authorList>
            <person name="Klenk H.-P."/>
        </authorList>
    </citation>
    <scope>NUCLEOTIDE SEQUENCE [LARGE SCALE GENOMIC DNA]</scope>
    <source>
        <strain evidence="9 10">DSM 9581</strain>
    </source>
</reference>
<keyword evidence="5" id="KW-0378">Hydrolase</keyword>
<protein>
    <submittedName>
        <fullName evidence="9">Polyhydroxybutyrate depolymerase</fullName>
    </submittedName>
</protein>
<dbReference type="PANTHER" id="PTHR38050:SF2">
    <property type="entry name" value="FERULOYL ESTERASE C-RELATED"/>
    <property type="match status" value="1"/>
</dbReference>
<evidence type="ECO:0000256" key="8">
    <source>
        <dbReference type="SAM" id="SignalP"/>
    </source>
</evidence>
<evidence type="ECO:0000256" key="1">
    <source>
        <dbReference type="ARBA" id="ARBA00004613"/>
    </source>
</evidence>
<comment type="caution">
    <text evidence="9">The sequence shown here is derived from an EMBL/GenBank/DDBJ whole genome shotgun (WGS) entry which is preliminary data.</text>
</comment>
<keyword evidence="3" id="KW-0858">Xylan degradation</keyword>
<dbReference type="EMBL" id="JACHDN010000001">
    <property type="protein sequence ID" value="MBB5473348.1"/>
    <property type="molecule type" value="Genomic_DNA"/>
</dbReference>
<keyword evidence="7" id="KW-0624">Polysaccharide degradation</keyword>
<comment type="subcellular location">
    <subcellularLocation>
        <location evidence="1">Secreted</location>
    </subcellularLocation>
</comment>
<evidence type="ECO:0000256" key="5">
    <source>
        <dbReference type="ARBA" id="ARBA00022801"/>
    </source>
</evidence>
<dbReference type="PANTHER" id="PTHR38050">
    <property type="match status" value="1"/>
</dbReference>
<dbReference type="PROSITE" id="PS51257">
    <property type="entry name" value="PROKAR_LIPOPROTEIN"/>
    <property type="match status" value="1"/>
</dbReference>
<dbReference type="Proteomes" id="UP000564629">
    <property type="component" value="Unassembled WGS sequence"/>
</dbReference>
<evidence type="ECO:0000256" key="4">
    <source>
        <dbReference type="ARBA" id="ARBA00022729"/>
    </source>
</evidence>
<name>A0A7W8SDZ2_9CELL</name>